<evidence type="ECO:0000256" key="2">
    <source>
        <dbReference type="ARBA" id="ARBA00022898"/>
    </source>
</evidence>
<feature type="region of interest" description="Disordered" evidence="6">
    <location>
        <begin position="79"/>
        <end position="100"/>
    </location>
</feature>
<dbReference type="InterPro" id="IPR015424">
    <property type="entry name" value="PyrdxlP-dep_Trfase"/>
</dbReference>
<dbReference type="GO" id="GO:0030170">
    <property type="term" value="F:pyridoxal phosphate binding"/>
    <property type="evidence" value="ECO:0007669"/>
    <property type="project" value="InterPro"/>
</dbReference>
<evidence type="ECO:0000313" key="9">
    <source>
        <dbReference type="Proteomes" id="UP000220353"/>
    </source>
</evidence>
<evidence type="ECO:0000256" key="4">
    <source>
        <dbReference type="ARBA" id="ARBA00023125"/>
    </source>
</evidence>
<dbReference type="Gene3D" id="3.90.1150.10">
    <property type="entry name" value="Aspartate Aminotransferase, domain 1"/>
    <property type="match status" value="1"/>
</dbReference>
<organism evidence="8 9">
    <name type="scientific">Rhizobium fredii</name>
    <name type="common">Sinorhizobium fredii</name>
    <dbReference type="NCBI Taxonomy" id="380"/>
    <lineage>
        <taxon>Bacteria</taxon>
        <taxon>Pseudomonadati</taxon>
        <taxon>Pseudomonadota</taxon>
        <taxon>Alphaproteobacteria</taxon>
        <taxon>Hyphomicrobiales</taxon>
        <taxon>Rhizobiaceae</taxon>
        <taxon>Sinorhizobium/Ensifer group</taxon>
        <taxon>Sinorhizobium</taxon>
    </lineage>
</organism>
<dbReference type="Gene3D" id="1.10.10.10">
    <property type="entry name" value="Winged helix-like DNA-binding domain superfamily/Winged helix DNA-binding domain"/>
    <property type="match status" value="1"/>
</dbReference>
<evidence type="ECO:0000313" key="8">
    <source>
        <dbReference type="EMBL" id="PDT49217.1"/>
    </source>
</evidence>
<dbReference type="PANTHER" id="PTHR46577">
    <property type="entry name" value="HTH-TYPE TRANSCRIPTIONAL REGULATORY PROTEIN GABR"/>
    <property type="match status" value="1"/>
</dbReference>
<dbReference type="InterPro" id="IPR015422">
    <property type="entry name" value="PyrdxlP-dep_Trfase_small"/>
</dbReference>
<evidence type="ECO:0000256" key="6">
    <source>
        <dbReference type="SAM" id="MobiDB-lite"/>
    </source>
</evidence>
<sequence>MTTTWLPDIQQGHGPLYARIADQIERAIGNGALPVGTKLPPQRNLAFDIGVTIGTIGRAYNIVRERGLVSGEVGRGTYVLDHPESRPPEQADPLTTSLAGTRPIVAPPGKLRFDSTAAPDIGQGDVLARLLGDISREHHADIASYARNFPDHWFEAGAQWLASGSLRPAPECIVPTLGAHAAVIAVISAVTSPGDRIAFEALTYSQVSRSAGLIGRRIALLASDEFGLIPEDFERVCAQQHPKLAFLMPSAQNPTVAIMPLDRRQAVAEIARKYGVWLVEDNLYGSMTGDPIPLLAELAPERTFLVGGLSKSVAAGVRGGWVACPPHFSQRIRIAHKMISGGLPFLLAELCARLVLSGAASSLRSRGVEEIGERVAMAREIFAGFEFNHHPKVPFLWLKLPEPWLSGTFKQAALQEGVLIDDEDEFKAGRADRVFHRIRVGFSSPAKRADVQAGFQVLRRLLDSGRTGYDSFD</sequence>
<evidence type="ECO:0000256" key="5">
    <source>
        <dbReference type="ARBA" id="ARBA00023163"/>
    </source>
</evidence>
<dbReference type="PANTHER" id="PTHR46577:SF1">
    <property type="entry name" value="HTH-TYPE TRANSCRIPTIONAL REGULATORY PROTEIN GABR"/>
    <property type="match status" value="1"/>
</dbReference>
<dbReference type="InterPro" id="IPR036388">
    <property type="entry name" value="WH-like_DNA-bd_sf"/>
</dbReference>
<dbReference type="Pfam" id="PF00155">
    <property type="entry name" value="Aminotran_1_2"/>
    <property type="match status" value="1"/>
</dbReference>
<dbReference type="InterPro" id="IPR015421">
    <property type="entry name" value="PyrdxlP-dep_Trfase_major"/>
</dbReference>
<keyword evidence="8" id="KW-0032">Aminotransferase</keyword>
<dbReference type="GO" id="GO:0003700">
    <property type="term" value="F:DNA-binding transcription factor activity"/>
    <property type="evidence" value="ECO:0007669"/>
    <property type="project" value="InterPro"/>
</dbReference>
<protein>
    <submittedName>
        <fullName evidence="8">PLP-dependent aminotransferase family protein</fullName>
    </submittedName>
</protein>
<dbReference type="RefSeq" id="WP_037433450.1">
    <property type="nucleotide sequence ID" value="NZ_NWTC01000003.1"/>
</dbReference>
<dbReference type="SMART" id="SM00345">
    <property type="entry name" value="HTH_GNTR"/>
    <property type="match status" value="1"/>
</dbReference>
<dbReference type="GO" id="GO:0003677">
    <property type="term" value="F:DNA binding"/>
    <property type="evidence" value="ECO:0007669"/>
    <property type="project" value="UniProtKB-KW"/>
</dbReference>
<dbReference type="InterPro" id="IPR000524">
    <property type="entry name" value="Tscrpt_reg_HTH_GntR"/>
</dbReference>
<keyword evidence="2" id="KW-0663">Pyridoxal phosphate</keyword>
<dbReference type="CDD" id="cd00609">
    <property type="entry name" value="AAT_like"/>
    <property type="match status" value="1"/>
</dbReference>
<proteinExistence type="inferred from homology"/>
<evidence type="ECO:0000259" key="7">
    <source>
        <dbReference type="PROSITE" id="PS50949"/>
    </source>
</evidence>
<gene>
    <name evidence="8" type="ORF">CO661_04905</name>
</gene>
<dbReference type="InterPro" id="IPR004839">
    <property type="entry name" value="Aminotransferase_I/II_large"/>
</dbReference>
<dbReference type="SUPFAM" id="SSF46785">
    <property type="entry name" value="Winged helix' DNA-binding domain"/>
    <property type="match status" value="1"/>
</dbReference>
<comment type="caution">
    <text evidence="8">The sequence shown here is derived from an EMBL/GenBank/DDBJ whole genome shotgun (WGS) entry which is preliminary data.</text>
</comment>
<evidence type="ECO:0000256" key="3">
    <source>
        <dbReference type="ARBA" id="ARBA00023015"/>
    </source>
</evidence>
<comment type="similarity">
    <text evidence="1">In the C-terminal section; belongs to the class-I pyridoxal-phosphate-dependent aminotransferase family.</text>
</comment>
<dbReference type="SUPFAM" id="SSF53383">
    <property type="entry name" value="PLP-dependent transferases"/>
    <property type="match status" value="1"/>
</dbReference>
<keyword evidence="3" id="KW-0805">Transcription regulation</keyword>
<dbReference type="Proteomes" id="UP000220353">
    <property type="component" value="Unassembled WGS sequence"/>
</dbReference>
<keyword evidence="8" id="KW-0808">Transferase</keyword>
<feature type="domain" description="HTH gntR-type" evidence="7">
    <location>
        <begin position="14"/>
        <end position="82"/>
    </location>
</feature>
<dbReference type="InterPro" id="IPR036390">
    <property type="entry name" value="WH_DNA-bd_sf"/>
</dbReference>
<dbReference type="Pfam" id="PF00392">
    <property type="entry name" value="GntR"/>
    <property type="match status" value="1"/>
</dbReference>
<evidence type="ECO:0000256" key="1">
    <source>
        <dbReference type="ARBA" id="ARBA00005384"/>
    </source>
</evidence>
<reference evidence="8 9" key="1">
    <citation type="submission" date="2017-09" db="EMBL/GenBank/DDBJ databases">
        <title>Comparative genomics of rhizobia isolated from Phaseolus vulgaris in China.</title>
        <authorList>
            <person name="Tong W."/>
        </authorList>
    </citation>
    <scope>NUCLEOTIDE SEQUENCE [LARGE SCALE GENOMIC DNA]</scope>
    <source>
        <strain evidence="8 9">PCH1</strain>
    </source>
</reference>
<dbReference type="EMBL" id="NWTC01000003">
    <property type="protein sequence ID" value="PDT49217.1"/>
    <property type="molecule type" value="Genomic_DNA"/>
</dbReference>
<dbReference type="GO" id="GO:0008483">
    <property type="term" value="F:transaminase activity"/>
    <property type="evidence" value="ECO:0007669"/>
    <property type="project" value="UniProtKB-KW"/>
</dbReference>
<dbReference type="AlphaFoldDB" id="A0A2A6M3S5"/>
<keyword evidence="5" id="KW-0804">Transcription</keyword>
<name>A0A2A6M3S5_RHIFR</name>
<dbReference type="Gene3D" id="3.40.640.10">
    <property type="entry name" value="Type I PLP-dependent aspartate aminotransferase-like (Major domain)"/>
    <property type="match status" value="1"/>
</dbReference>
<dbReference type="InterPro" id="IPR051446">
    <property type="entry name" value="HTH_trans_reg/aminotransferase"/>
</dbReference>
<dbReference type="CDD" id="cd07377">
    <property type="entry name" value="WHTH_GntR"/>
    <property type="match status" value="1"/>
</dbReference>
<accession>A0A2A6M3S5</accession>
<keyword evidence="4" id="KW-0238">DNA-binding</keyword>
<dbReference type="PROSITE" id="PS50949">
    <property type="entry name" value="HTH_GNTR"/>
    <property type="match status" value="1"/>
</dbReference>